<evidence type="ECO:0000256" key="4">
    <source>
        <dbReference type="ARBA" id="ARBA00022461"/>
    </source>
</evidence>
<evidence type="ECO:0000256" key="7">
    <source>
        <dbReference type="ARBA" id="ARBA00023053"/>
    </source>
</evidence>
<dbReference type="GO" id="GO:0005886">
    <property type="term" value="C:plasma membrane"/>
    <property type="evidence" value="ECO:0007669"/>
    <property type="project" value="TreeGrafter"/>
</dbReference>
<keyword evidence="3 12" id="KW-0813">Transport</keyword>
<name>A0A9J6BZ76_POLVA</name>
<evidence type="ECO:0000256" key="8">
    <source>
        <dbReference type="ARBA" id="ARBA00023065"/>
    </source>
</evidence>
<dbReference type="PROSITE" id="PS01206">
    <property type="entry name" value="ASC"/>
    <property type="match status" value="1"/>
</dbReference>
<keyword evidence="9" id="KW-0472">Membrane</keyword>
<evidence type="ECO:0000256" key="6">
    <source>
        <dbReference type="ARBA" id="ARBA00022989"/>
    </source>
</evidence>
<dbReference type="GO" id="GO:0015280">
    <property type="term" value="F:ligand-gated sodium channel activity"/>
    <property type="evidence" value="ECO:0007669"/>
    <property type="project" value="TreeGrafter"/>
</dbReference>
<keyword evidence="6" id="KW-1133">Transmembrane helix</keyword>
<comment type="caution">
    <text evidence="13">The sequence shown here is derived from an EMBL/GenBank/DDBJ whole genome shotgun (WGS) entry which is preliminary data.</text>
</comment>
<dbReference type="InterPro" id="IPR001873">
    <property type="entry name" value="ENaC"/>
</dbReference>
<evidence type="ECO:0000313" key="14">
    <source>
        <dbReference type="Proteomes" id="UP001107558"/>
    </source>
</evidence>
<keyword evidence="7" id="KW-0915">Sodium</keyword>
<evidence type="ECO:0000313" key="13">
    <source>
        <dbReference type="EMBL" id="KAG5675196.1"/>
    </source>
</evidence>
<dbReference type="PANTHER" id="PTHR11690">
    <property type="entry name" value="AMILORIDE-SENSITIVE SODIUM CHANNEL-RELATED"/>
    <property type="match status" value="1"/>
</dbReference>
<keyword evidence="5 12" id="KW-0812">Transmembrane</keyword>
<sequence>MSVKTTEDKTRLTTSIDSLEFDAIGADTFFRNVVNTKVHGYLMFLHDPYELPSKLSQQIDINMDHDFNIFVDPQINAIDDSLIDFEPHERNCYLDDEHKLKFFKVYTRINCEAECLTNFMISRCDCVEFFMIQNSTTRICSASEKRCFDKARNSFEDYRSSCKCLQPCDYVNYYLTIDSKKRHRTVFYKNCIRYQI</sequence>
<dbReference type="Pfam" id="PF00858">
    <property type="entry name" value="ASC"/>
    <property type="match status" value="1"/>
</dbReference>
<protein>
    <submittedName>
        <fullName evidence="13">Uncharacterized protein</fullName>
    </submittedName>
</protein>
<accession>A0A9J6BZ76</accession>
<evidence type="ECO:0000256" key="1">
    <source>
        <dbReference type="ARBA" id="ARBA00004141"/>
    </source>
</evidence>
<keyword evidence="11 12" id="KW-0407">Ion channel</keyword>
<comment type="subcellular location">
    <subcellularLocation>
        <location evidence="1">Membrane</location>
        <topology evidence="1">Multi-pass membrane protein</topology>
    </subcellularLocation>
</comment>
<organism evidence="13 14">
    <name type="scientific">Polypedilum vanderplanki</name>
    <name type="common">Sleeping chironomid midge</name>
    <dbReference type="NCBI Taxonomy" id="319348"/>
    <lineage>
        <taxon>Eukaryota</taxon>
        <taxon>Metazoa</taxon>
        <taxon>Ecdysozoa</taxon>
        <taxon>Arthropoda</taxon>
        <taxon>Hexapoda</taxon>
        <taxon>Insecta</taxon>
        <taxon>Pterygota</taxon>
        <taxon>Neoptera</taxon>
        <taxon>Endopterygota</taxon>
        <taxon>Diptera</taxon>
        <taxon>Nematocera</taxon>
        <taxon>Chironomoidea</taxon>
        <taxon>Chironomidae</taxon>
        <taxon>Chironominae</taxon>
        <taxon>Polypedilum</taxon>
        <taxon>Polypedilum</taxon>
    </lineage>
</organism>
<evidence type="ECO:0000256" key="5">
    <source>
        <dbReference type="ARBA" id="ARBA00022692"/>
    </source>
</evidence>
<keyword evidence="8 12" id="KW-0406">Ion transport</keyword>
<proteinExistence type="inferred from homology"/>
<evidence type="ECO:0000256" key="3">
    <source>
        <dbReference type="ARBA" id="ARBA00022448"/>
    </source>
</evidence>
<keyword evidence="14" id="KW-1185">Reference proteome</keyword>
<evidence type="ECO:0000256" key="12">
    <source>
        <dbReference type="RuleBase" id="RU000679"/>
    </source>
</evidence>
<comment type="similarity">
    <text evidence="2 12">Belongs to the amiloride-sensitive sodium channel (TC 1.A.6) family.</text>
</comment>
<reference evidence="13" key="1">
    <citation type="submission" date="2021-03" db="EMBL/GenBank/DDBJ databases">
        <title>Chromosome level genome of the anhydrobiotic midge Polypedilum vanderplanki.</title>
        <authorList>
            <person name="Yoshida Y."/>
            <person name="Kikawada T."/>
            <person name="Gusev O."/>
        </authorList>
    </citation>
    <scope>NUCLEOTIDE SEQUENCE</scope>
    <source>
        <strain evidence="13">NIAS01</strain>
        <tissue evidence="13">Whole body or cell culture</tissue>
    </source>
</reference>
<keyword evidence="4 12" id="KW-0894">Sodium channel</keyword>
<dbReference type="Proteomes" id="UP001107558">
    <property type="component" value="Chromosome 2"/>
</dbReference>
<dbReference type="InterPro" id="IPR020903">
    <property type="entry name" value="ENaC_CS"/>
</dbReference>
<gene>
    <name evidence="13" type="ORF">PVAND_005120</name>
</gene>
<evidence type="ECO:0000256" key="9">
    <source>
        <dbReference type="ARBA" id="ARBA00023136"/>
    </source>
</evidence>
<dbReference type="PANTHER" id="PTHR11690:SF288">
    <property type="entry name" value="AMILORIDE-SENSITIVE NA+ CHANNEL-RELATED"/>
    <property type="match status" value="1"/>
</dbReference>
<dbReference type="OrthoDB" id="7759848at2759"/>
<evidence type="ECO:0000256" key="11">
    <source>
        <dbReference type="ARBA" id="ARBA00023303"/>
    </source>
</evidence>
<dbReference type="Gene3D" id="1.10.287.820">
    <property type="entry name" value="Acid-sensing ion channel domain"/>
    <property type="match status" value="1"/>
</dbReference>
<evidence type="ECO:0000256" key="10">
    <source>
        <dbReference type="ARBA" id="ARBA00023201"/>
    </source>
</evidence>
<dbReference type="AlphaFoldDB" id="A0A9J6BZ76"/>
<keyword evidence="10 12" id="KW-0739">Sodium transport</keyword>
<dbReference type="EMBL" id="JADBJN010000002">
    <property type="protein sequence ID" value="KAG5675196.1"/>
    <property type="molecule type" value="Genomic_DNA"/>
</dbReference>
<evidence type="ECO:0000256" key="2">
    <source>
        <dbReference type="ARBA" id="ARBA00007193"/>
    </source>
</evidence>